<evidence type="ECO:0000313" key="1">
    <source>
        <dbReference type="EMBL" id="GAA0718242.1"/>
    </source>
</evidence>
<comment type="caution">
    <text evidence="1">The sequence shown here is derived from an EMBL/GenBank/DDBJ whole genome shotgun (WGS) entry which is preliminary data.</text>
</comment>
<dbReference type="RefSeq" id="WP_343911814.1">
    <property type="nucleotide sequence ID" value="NZ_BAAAGE010000001.1"/>
</dbReference>
<organism evidence="1 2">
    <name type="scientific">Aquimarina litoralis</name>
    <dbReference type="NCBI Taxonomy" id="584605"/>
    <lineage>
        <taxon>Bacteria</taxon>
        <taxon>Pseudomonadati</taxon>
        <taxon>Bacteroidota</taxon>
        <taxon>Flavobacteriia</taxon>
        <taxon>Flavobacteriales</taxon>
        <taxon>Flavobacteriaceae</taxon>
        <taxon>Aquimarina</taxon>
    </lineage>
</organism>
<evidence type="ECO:0000313" key="2">
    <source>
        <dbReference type="Proteomes" id="UP001501758"/>
    </source>
</evidence>
<sequence>MTAIDFVKESLFYQEINSLLREQFPLIKDAIFPAYEQILEENEFHHPLTIEHYFEYATWEANRQWRLELDFDDYQWSNVTIKPHFLTALVSIEIGNEVIHFKYQLCSSFNEELQPMETEKIELNTLNNDNFVIEKVAELKQFLELLPKAFLKEIEQIDFNELEYTMHPKIQEKWKQGYLPGYDAIIMGEGDIIIANAYSTYNPNNGETKRYWSPTCDTTLESLEKYNDDIWVECDIFHGAFEYQNQQFVFGDGGMGNEGFIASTSLSGILNWAIFFTFSNPICKAEIKNEHLICYGDSGIIITIDLKNITKIKIELSTDWI</sequence>
<dbReference type="Proteomes" id="UP001501758">
    <property type="component" value="Unassembled WGS sequence"/>
</dbReference>
<dbReference type="EMBL" id="BAAAGE010000001">
    <property type="protein sequence ID" value="GAA0718242.1"/>
    <property type="molecule type" value="Genomic_DNA"/>
</dbReference>
<name>A0ABN1INR4_9FLAO</name>
<keyword evidence="2" id="KW-1185">Reference proteome</keyword>
<proteinExistence type="predicted"/>
<protein>
    <submittedName>
        <fullName evidence="1">Uncharacterized protein</fullName>
    </submittedName>
</protein>
<gene>
    <name evidence="1" type="ORF">GCM10009430_16100</name>
</gene>
<reference evidence="1 2" key="1">
    <citation type="journal article" date="2019" name="Int. J. Syst. Evol. Microbiol.">
        <title>The Global Catalogue of Microorganisms (GCM) 10K type strain sequencing project: providing services to taxonomists for standard genome sequencing and annotation.</title>
        <authorList>
            <consortium name="The Broad Institute Genomics Platform"/>
            <consortium name="The Broad Institute Genome Sequencing Center for Infectious Disease"/>
            <person name="Wu L."/>
            <person name="Ma J."/>
        </authorList>
    </citation>
    <scope>NUCLEOTIDE SEQUENCE [LARGE SCALE GENOMIC DNA]</scope>
    <source>
        <strain evidence="1 2">JCM 15974</strain>
    </source>
</reference>
<accession>A0ABN1INR4</accession>